<dbReference type="GO" id="GO:0000776">
    <property type="term" value="C:kinetochore"/>
    <property type="evidence" value="ECO:0007669"/>
    <property type="project" value="TreeGrafter"/>
</dbReference>
<organism evidence="3">
    <name type="scientific">Pyricularia oryzae (strain Y34)</name>
    <name type="common">Rice blast fungus</name>
    <name type="synonym">Magnaporthe oryzae</name>
    <dbReference type="NCBI Taxonomy" id="1143189"/>
    <lineage>
        <taxon>Eukaryota</taxon>
        <taxon>Fungi</taxon>
        <taxon>Dikarya</taxon>
        <taxon>Ascomycota</taxon>
        <taxon>Pezizomycotina</taxon>
        <taxon>Sordariomycetes</taxon>
        <taxon>Sordariomycetidae</taxon>
        <taxon>Magnaporthales</taxon>
        <taxon>Pyriculariaceae</taxon>
        <taxon>Pyricularia</taxon>
    </lineage>
</organism>
<gene>
    <name evidence="3" type="ORF">OOU_Y34scaffold00744g18</name>
</gene>
<feature type="compositionally biased region" description="Basic and acidic residues" evidence="1">
    <location>
        <begin position="239"/>
        <end position="248"/>
    </location>
</feature>
<feature type="region of interest" description="Disordered" evidence="1">
    <location>
        <begin position="239"/>
        <end position="273"/>
    </location>
</feature>
<protein>
    <recommendedName>
        <fullName evidence="2">G-patch domain-containing protein</fullName>
    </recommendedName>
</protein>
<evidence type="ECO:0000256" key="1">
    <source>
        <dbReference type="SAM" id="MobiDB-lite"/>
    </source>
</evidence>
<feature type="region of interest" description="Disordered" evidence="1">
    <location>
        <begin position="1"/>
        <end position="95"/>
    </location>
</feature>
<evidence type="ECO:0000259" key="2">
    <source>
        <dbReference type="PROSITE" id="PS50174"/>
    </source>
</evidence>
<dbReference type="SMART" id="SM00443">
    <property type="entry name" value="G_patch"/>
    <property type="match status" value="1"/>
</dbReference>
<dbReference type="InterPro" id="IPR039249">
    <property type="entry name" value="GPATCH11"/>
</dbReference>
<dbReference type="EMBL" id="JH793502">
    <property type="protein sequence ID" value="ELQ34854.1"/>
    <property type="molecule type" value="Genomic_DNA"/>
</dbReference>
<dbReference type="PANTHER" id="PTHR21032:SF0">
    <property type="entry name" value="G PATCH DOMAIN-CONTAINING PROTEIN 11"/>
    <property type="match status" value="1"/>
</dbReference>
<accession>A0AA97NR53</accession>
<dbReference type="Proteomes" id="UP000011086">
    <property type="component" value="Unassembled WGS sequence"/>
</dbReference>
<feature type="domain" description="G-patch" evidence="2">
    <location>
        <begin position="92"/>
        <end position="140"/>
    </location>
</feature>
<dbReference type="Pfam" id="PF13821">
    <property type="entry name" value="DUF4187"/>
    <property type="match status" value="1"/>
</dbReference>
<dbReference type="InterPro" id="IPR000467">
    <property type="entry name" value="G_patch_dom"/>
</dbReference>
<dbReference type="GO" id="GO:0003676">
    <property type="term" value="F:nucleic acid binding"/>
    <property type="evidence" value="ECO:0007669"/>
    <property type="project" value="InterPro"/>
</dbReference>
<dbReference type="AlphaFoldDB" id="A0AA97NR53"/>
<feature type="compositionally biased region" description="Basic and acidic residues" evidence="1">
    <location>
        <begin position="127"/>
        <end position="149"/>
    </location>
</feature>
<dbReference type="PROSITE" id="PS50174">
    <property type="entry name" value="G_PATCH"/>
    <property type="match status" value="1"/>
</dbReference>
<dbReference type="PANTHER" id="PTHR21032">
    <property type="entry name" value="G PATCH DOMAIN-CONTAINING PROTEIN 11"/>
    <property type="match status" value="1"/>
</dbReference>
<feature type="compositionally biased region" description="Basic and acidic residues" evidence="1">
    <location>
        <begin position="1"/>
        <end position="13"/>
    </location>
</feature>
<sequence length="376" mass="42885">MSNTTKDKPKDNGQEEEEDDYMNMVFTDPAPSAPETSLQRRQRERREAAERARHKSKAELAAEEADKREAALARSLIHEDNGSSGSGMAAKKKSKGLAMMAKMGFRAGQGLGAPEGQQGRTEPVRIVVREDRGGIGLDGERKRKMREAYGDGEDGEGSKARKVVVDEGEYRERVAREREAMRLERVLGAAQKVAEKMGDEKEEEQEQDKVGGQETKKPRPLKSVNVLWRGLVRQREEAERERRMRHDLQQSLSRLPTYEDDEEDEDDRRALGKDGKKAPLVVFEDLDEEDPELDDFNAKGAAERLQSVVDHLRSAHRYCFWCKYRYTDEEMEGCPGGRRRITTKARVDETNKKSRVIFWYGDETPSYSVSICPRLM</sequence>
<dbReference type="SMART" id="SM01173">
    <property type="entry name" value="DUF4187"/>
    <property type="match status" value="1"/>
</dbReference>
<evidence type="ECO:0000313" key="3">
    <source>
        <dbReference type="EMBL" id="ELQ34854.1"/>
    </source>
</evidence>
<dbReference type="Pfam" id="PF01585">
    <property type="entry name" value="G-patch"/>
    <property type="match status" value="1"/>
</dbReference>
<reference evidence="3" key="1">
    <citation type="journal article" date="2012" name="PLoS Genet.">
        <title>Comparative analysis of the genomes of two field isolates of the rice blast fungus Magnaporthe oryzae.</title>
        <authorList>
            <person name="Xue M."/>
            <person name="Yang J."/>
            <person name="Li Z."/>
            <person name="Hu S."/>
            <person name="Yao N."/>
            <person name="Dean R.A."/>
            <person name="Zhao W."/>
            <person name="Shen M."/>
            <person name="Zhang H."/>
            <person name="Li C."/>
            <person name="Liu L."/>
            <person name="Cao L."/>
            <person name="Xu X."/>
            <person name="Xing Y."/>
            <person name="Hsiang T."/>
            <person name="Zhang Z."/>
            <person name="Xu J.R."/>
            <person name="Peng Y.L."/>
        </authorList>
    </citation>
    <scope>NUCLEOTIDE SEQUENCE</scope>
    <source>
        <strain evidence="3">Y34</strain>
    </source>
</reference>
<name>A0AA97NR53_PYRO3</name>
<feature type="compositionally biased region" description="Basic and acidic residues" evidence="1">
    <location>
        <begin position="207"/>
        <end position="217"/>
    </location>
</feature>
<feature type="region of interest" description="Disordered" evidence="1">
    <location>
        <begin position="193"/>
        <end position="221"/>
    </location>
</feature>
<proteinExistence type="predicted"/>
<dbReference type="InterPro" id="IPR025239">
    <property type="entry name" value="DUF4187"/>
</dbReference>
<feature type="compositionally biased region" description="Basic and acidic residues" evidence="1">
    <location>
        <begin position="44"/>
        <end position="81"/>
    </location>
</feature>
<feature type="region of interest" description="Disordered" evidence="1">
    <location>
        <begin position="108"/>
        <end position="161"/>
    </location>
</feature>